<evidence type="ECO:0000256" key="1">
    <source>
        <dbReference type="ARBA" id="ARBA00004417"/>
    </source>
</evidence>
<accession>A0ABV4FNC2</accession>
<comment type="function">
    <text evidence="8">Involved in beta-(1--&gt;2)glucan export. Transmembrane domains (TMD) form a pore in the inner membrane and the ATP-binding domain (NBD) is responsible for energy generation.</text>
</comment>
<protein>
    <submittedName>
        <fullName evidence="11">Peptide/nickel transport system ATP-binding protein</fullName>
    </submittedName>
</protein>
<evidence type="ECO:0000256" key="3">
    <source>
        <dbReference type="ARBA" id="ARBA00022448"/>
    </source>
</evidence>
<keyword evidence="12" id="KW-1185">Reference proteome</keyword>
<dbReference type="InterPro" id="IPR027417">
    <property type="entry name" value="P-loop_NTPase"/>
</dbReference>
<keyword evidence="5" id="KW-0547">Nucleotide-binding</keyword>
<evidence type="ECO:0000256" key="4">
    <source>
        <dbReference type="ARBA" id="ARBA00022475"/>
    </source>
</evidence>
<dbReference type="InterPro" id="IPR003439">
    <property type="entry name" value="ABC_transporter-like_ATP-bd"/>
</dbReference>
<dbReference type="PROSITE" id="PS00211">
    <property type="entry name" value="ABC_TRANSPORTER_1"/>
    <property type="match status" value="1"/>
</dbReference>
<keyword evidence="4" id="KW-1003">Cell membrane</keyword>
<evidence type="ECO:0000259" key="10">
    <source>
        <dbReference type="PROSITE" id="PS50893"/>
    </source>
</evidence>
<evidence type="ECO:0000256" key="9">
    <source>
        <dbReference type="SAM" id="MobiDB-lite"/>
    </source>
</evidence>
<keyword evidence="3" id="KW-0813">Transport</keyword>
<evidence type="ECO:0000313" key="12">
    <source>
        <dbReference type="Proteomes" id="UP001565369"/>
    </source>
</evidence>
<dbReference type="InterPro" id="IPR017871">
    <property type="entry name" value="ABC_transporter-like_CS"/>
</dbReference>
<evidence type="ECO:0000256" key="5">
    <source>
        <dbReference type="ARBA" id="ARBA00022741"/>
    </source>
</evidence>
<keyword evidence="7" id="KW-0472">Membrane</keyword>
<sequence>MTAPPAVSIKNLRIALPKGAERPFAVDGVSLDLRPGKIVCVVGESGSGKSMCAHALMGLLPDTVSVASGEIQFEGRDLLKLDDDGWRDLRGRRLAMIFQEPMTALNPLMRIGDQMAEMFEAHGLLTPRERRARALALAREVGLPDPERIVRAYPHQLSGGQRQRAMIAMALALEPAVLVADEPTTALDVTTQAQILKLIRNLQRNRNMAVMFITHDFGVVADIADQVVVLRHGKVVEEGPAATVFNAPQHDYTKALLAAVPSMDPPAREPLDDQARAVEVIGLDKTYVTSGGWFREDRRVDAARAVNFNILRGETLGLVGESGSGKSSVARLVMRLIEADRGTVRIGETDLTQLSGKALRAERHRIQMIFQDPFASLNPRRKIGHIIADGPIAAGLDPKVAFDRARDLLKMVGLDAGALERYPHEFSRRPAPAHRHCARARTRTRDHRRGRGRLRARRLRPGASLAAARRPQDAPRSLDAVHHPRSTRRRPDLRPHRGDAARRHRRAEADRAAVRRAGACLYARAAGGGAGTERARAGGVTIDRIELPNSGMVPKTCTRPEVKQIRSRRIFLTKISLPMSARSKSTPAFARAAPEAPQRM</sequence>
<dbReference type="PANTHER" id="PTHR43297:SF2">
    <property type="entry name" value="DIPEPTIDE TRANSPORT ATP-BINDING PROTEIN DPPD"/>
    <property type="match status" value="1"/>
</dbReference>
<dbReference type="PANTHER" id="PTHR43297">
    <property type="entry name" value="OLIGOPEPTIDE TRANSPORT ATP-BINDING PROTEIN APPD"/>
    <property type="match status" value="1"/>
</dbReference>
<dbReference type="EMBL" id="JBGBZJ010000003">
    <property type="protein sequence ID" value="MEY9452807.1"/>
    <property type="molecule type" value="Genomic_DNA"/>
</dbReference>
<dbReference type="Pfam" id="PF08352">
    <property type="entry name" value="oligo_HPY"/>
    <property type="match status" value="1"/>
</dbReference>
<dbReference type="InterPro" id="IPR013563">
    <property type="entry name" value="Oligopep_ABC_C"/>
</dbReference>
<dbReference type="Pfam" id="PF00005">
    <property type="entry name" value="ABC_tran"/>
    <property type="match status" value="2"/>
</dbReference>
<reference evidence="11 12" key="1">
    <citation type="submission" date="2024-07" db="EMBL/GenBank/DDBJ databases">
        <title>Genomic Encyclopedia of Type Strains, Phase V (KMG-V): Genome sequencing to study the core and pangenomes of soil and plant-associated prokaryotes.</title>
        <authorList>
            <person name="Whitman W."/>
        </authorList>
    </citation>
    <scope>NUCLEOTIDE SEQUENCE [LARGE SCALE GENOMIC DNA]</scope>
    <source>
        <strain evidence="11 12">USDA 152</strain>
    </source>
</reference>
<dbReference type="SMART" id="SM00382">
    <property type="entry name" value="AAA"/>
    <property type="match status" value="2"/>
</dbReference>
<evidence type="ECO:0000313" key="11">
    <source>
        <dbReference type="EMBL" id="MEY9452807.1"/>
    </source>
</evidence>
<evidence type="ECO:0000256" key="7">
    <source>
        <dbReference type="ARBA" id="ARBA00023136"/>
    </source>
</evidence>
<proteinExistence type="inferred from homology"/>
<feature type="domain" description="ABC transporter" evidence="10">
    <location>
        <begin position="278"/>
        <end position="599"/>
    </location>
</feature>
<feature type="region of interest" description="Disordered" evidence="9">
    <location>
        <begin position="429"/>
        <end position="509"/>
    </location>
</feature>
<dbReference type="SUPFAM" id="SSF52540">
    <property type="entry name" value="P-loop containing nucleoside triphosphate hydrolases"/>
    <property type="match status" value="2"/>
</dbReference>
<dbReference type="InterPro" id="IPR003593">
    <property type="entry name" value="AAA+_ATPase"/>
</dbReference>
<evidence type="ECO:0000256" key="8">
    <source>
        <dbReference type="ARBA" id="ARBA00024722"/>
    </source>
</evidence>
<dbReference type="InterPro" id="IPR050388">
    <property type="entry name" value="ABC_Ni/Peptide_Import"/>
</dbReference>
<comment type="similarity">
    <text evidence="2">Belongs to the ABC transporter superfamily.</text>
</comment>
<dbReference type="GO" id="GO:0005524">
    <property type="term" value="F:ATP binding"/>
    <property type="evidence" value="ECO:0007669"/>
    <property type="project" value="UniProtKB-KW"/>
</dbReference>
<dbReference type="PROSITE" id="PS50893">
    <property type="entry name" value="ABC_TRANSPORTER_2"/>
    <property type="match status" value="2"/>
</dbReference>
<feature type="compositionally biased region" description="Basic and acidic residues" evidence="9">
    <location>
        <begin position="489"/>
        <end position="509"/>
    </location>
</feature>
<evidence type="ECO:0000256" key="2">
    <source>
        <dbReference type="ARBA" id="ARBA00005417"/>
    </source>
</evidence>
<keyword evidence="6 11" id="KW-0067">ATP-binding</keyword>
<feature type="compositionally biased region" description="Basic residues" evidence="9">
    <location>
        <begin position="431"/>
        <end position="460"/>
    </location>
</feature>
<gene>
    <name evidence="11" type="ORF">ABIG07_001755</name>
</gene>
<dbReference type="CDD" id="cd03257">
    <property type="entry name" value="ABC_NikE_OppD_transporters"/>
    <property type="match status" value="1"/>
</dbReference>
<evidence type="ECO:0000256" key="6">
    <source>
        <dbReference type="ARBA" id="ARBA00022840"/>
    </source>
</evidence>
<feature type="domain" description="ABC transporter" evidence="10">
    <location>
        <begin position="7"/>
        <end position="257"/>
    </location>
</feature>
<dbReference type="Proteomes" id="UP001565369">
    <property type="component" value="Unassembled WGS sequence"/>
</dbReference>
<name>A0ABV4FNC2_9BRAD</name>
<organism evidence="11 12">
    <name type="scientific">Bradyrhizobium ottawaense</name>
    <dbReference type="NCBI Taxonomy" id="931866"/>
    <lineage>
        <taxon>Bacteria</taxon>
        <taxon>Pseudomonadati</taxon>
        <taxon>Pseudomonadota</taxon>
        <taxon>Alphaproteobacteria</taxon>
        <taxon>Hyphomicrobiales</taxon>
        <taxon>Nitrobacteraceae</taxon>
        <taxon>Bradyrhizobium</taxon>
    </lineage>
</organism>
<comment type="subcellular location">
    <subcellularLocation>
        <location evidence="1">Cell inner membrane</location>
        <topology evidence="1">Peripheral membrane protein</topology>
    </subcellularLocation>
</comment>
<dbReference type="Gene3D" id="3.40.50.300">
    <property type="entry name" value="P-loop containing nucleotide triphosphate hydrolases"/>
    <property type="match status" value="2"/>
</dbReference>
<comment type="caution">
    <text evidence="11">The sequence shown here is derived from an EMBL/GenBank/DDBJ whole genome shotgun (WGS) entry which is preliminary data.</text>
</comment>